<evidence type="ECO:0000313" key="4">
    <source>
        <dbReference type="EMBL" id="GGM14048.1"/>
    </source>
</evidence>
<evidence type="ECO:0008006" key="6">
    <source>
        <dbReference type="Google" id="ProtNLM"/>
    </source>
</evidence>
<reference evidence="4" key="1">
    <citation type="journal article" date="2014" name="Int. J. Syst. Evol. Microbiol.">
        <title>Complete genome sequence of Corynebacterium casei LMG S-19264T (=DSM 44701T), isolated from a smear-ripened cheese.</title>
        <authorList>
            <consortium name="US DOE Joint Genome Institute (JGI-PGF)"/>
            <person name="Walter F."/>
            <person name="Albersmeier A."/>
            <person name="Kalinowski J."/>
            <person name="Ruckert C."/>
        </authorList>
    </citation>
    <scope>NUCLEOTIDE SEQUENCE</scope>
    <source>
        <strain evidence="4">CGMCC 4.7308</strain>
    </source>
</reference>
<dbReference type="InterPro" id="IPR035328">
    <property type="entry name" value="DUF3048_C"/>
</dbReference>
<comment type="caution">
    <text evidence="4">The sequence shown here is derived from an EMBL/GenBank/DDBJ whole genome shotgun (WGS) entry which is preliminary data.</text>
</comment>
<accession>A0A917T802</accession>
<feature type="compositionally biased region" description="Low complexity" evidence="1">
    <location>
        <begin position="90"/>
        <end position="103"/>
    </location>
</feature>
<evidence type="ECO:0000259" key="3">
    <source>
        <dbReference type="Pfam" id="PF17479"/>
    </source>
</evidence>
<feature type="region of interest" description="Disordered" evidence="1">
    <location>
        <begin position="25"/>
        <end position="68"/>
    </location>
</feature>
<keyword evidence="5" id="KW-1185">Reference proteome</keyword>
<dbReference type="Pfam" id="PF17479">
    <property type="entry name" value="DUF3048_C"/>
    <property type="match status" value="1"/>
</dbReference>
<evidence type="ECO:0000256" key="1">
    <source>
        <dbReference type="SAM" id="MobiDB-lite"/>
    </source>
</evidence>
<feature type="domain" description="DUF3048" evidence="3">
    <location>
        <begin position="284"/>
        <end position="388"/>
    </location>
</feature>
<dbReference type="Gene3D" id="3.50.90.10">
    <property type="entry name" value="YerB-like"/>
    <property type="match status" value="1"/>
</dbReference>
<dbReference type="AlphaFoldDB" id="A0A917T802"/>
<dbReference type="InterPro" id="IPR021416">
    <property type="entry name" value="DUF3048_N"/>
</dbReference>
<evidence type="ECO:0000259" key="2">
    <source>
        <dbReference type="Pfam" id="PF11258"/>
    </source>
</evidence>
<organism evidence="4 5">
    <name type="scientific">Nakamurella endophytica</name>
    <dbReference type="NCBI Taxonomy" id="1748367"/>
    <lineage>
        <taxon>Bacteria</taxon>
        <taxon>Bacillati</taxon>
        <taxon>Actinomycetota</taxon>
        <taxon>Actinomycetes</taxon>
        <taxon>Nakamurellales</taxon>
        <taxon>Nakamurellaceae</taxon>
        <taxon>Nakamurella</taxon>
    </lineage>
</organism>
<feature type="compositionally biased region" description="Basic and acidic residues" evidence="1">
    <location>
        <begin position="25"/>
        <end position="36"/>
    </location>
</feature>
<dbReference type="PROSITE" id="PS51257">
    <property type="entry name" value="PROKAR_LIPOPROTEIN"/>
    <property type="match status" value="1"/>
</dbReference>
<dbReference type="Proteomes" id="UP000655208">
    <property type="component" value="Unassembled WGS sequence"/>
</dbReference>
<dbReference type="SUPFAM" id="SSF159774">
    <property type="entry name" value="YerB-like"/>
    <property type="match status" value="1"/>
</dbReference>
<feature type="domain" description="DUF3048" evidence="2">
    <location>
        <begin position="122"/>
        <end position="244"/>
    </location>
</feature>
<dbReference type="InterPro" id="IPR023158">
    <property type="entry name" value="YerB-like_sf"/>
</dbReference>
<sequence>MRRRRAVLGGWAVAVLVAAGCAGGHGEHREHGEHDASPTGAPTGASTSPVVPSGRLPGTASPSVPAPVPHPVPVSTAAIGSPASVPFRLPGPTRAAGPRAAAAPSPPVPAGPVTDPLTGGAVSTNPVVAVKIDNTFFQVPQFGVADADMVFVEQVEGGLTRLMAVFHTVLPAEVGPVRSVRSTDAELLPAFGRPALVFAGGADGPMSDLGRTSIVDTSARDDAYFRSDAAWGTYNLHADLQRIARLPGLGAARSIGTVFDDRDPRLAAGRPVHELGVTMEAGRTDFVYQAQRWTRTRQGSPVTDWSGALQAPDNVLVLHVTDEPDGTVDTLGAPSFLSHTVGSGAATLYRNGRALDGRWARPAAGASFRLVADVDGQPLRFKPGRTWIVLAPQSARVDES</sequence>
<feature type="region of interest" description="Disordered" evidence="1">
    <location>
        <begin position="85"/>
        <end position="109"/>
    </location>
</feature>
<reference evidence="4" key="2">
    <citation type="submission" date="2020-09" db="EMBL/GenBank/DDBJ databases">
        <authorList>
            <person name="Sun Q."/>
            <person name="Zhou Y."/>
        </authorList>
    </citation>
    <scope>NUCLEOTIDE SEQUENCE</scope>
    <source>
        <strain evidence="4">CGMCC 4.7308</strain>
    </source>
</reference>
<gene>
    <name evidence="4" type="ORF">GCM10011594_37490</name>
</gene>
<name>A0A917T802_9ACTN</name>
<proteinExistence type="predicted"/>
<dbReference type="EMBL" id="BMNA01000012">
    <property type="protein sequence ID" value="GGM14048.1"/>
    <property type="molecule type" value="Genomic_DNA"/>
</dbReference>
<protein>
    <recommendedName>
        <fullName evidence="6">DUF3048 domain-containing protein</fullName>
    </recommendedName>
</protein>
<dbReference type="Pfam" id="PF11258">
    <property type="entry name" value="DUF3048"/>
    <property type="match status" value="1"/>
</dbReference>
<evidence type="ECO:0000313" key="5">
    <source>
        <dbReference type="Proteomes" id="UP000655208"/>
    </source>
</evidence>